<dbReference type="InterPro" id="IPR029787">
    <property type="entry name" value="Nucleotide_cyclase"/>
</dbReference>
<accession>A0A1A6C1N2</accession>
<dbReference type="PROSITE" id="PS50883">
    <property type="entry name" value="EAL"/>
    <property type="match status" value="1"/>
</dbReference>
<dbReference type="Gene3D" id="3.30.450.40">
    <property type="match status" value="1"/>
</dbReference>
<evidence type="ECO:0000259" key="4">
    <source>
        <dbReference type="PROSITE" id="PS50887"/>
    </source>
</evidence>
<dbReference type="InterPro" id="IPR043128">
    <property type="entry name" value="Rev_trsase/Diguanyl_cyclase"/>
</dbReference>
<dbReference type="PANTHER" id="PTHR44757:SF2">
    <property type="entry name" value="BIOFILM ARCHITECTURE MAINTENANCE PROTEIN MBAA"/>
    <property type="match status" value="1"/>
</dbReference>
<dbReference type="InterPro" id="IPR001633">
    <property type="entry name" value="EAL_dom"/>
</dbReference>
<evidence type="ECO:0000313" key="6">
    <source>
        <dbReference type="Proteomes" id="UP000029273"/>
    </source>
</evidence>
<dbReference type="PANTHER" id="PTHR44757">
    <property type="entry name" value="DIGUANYLATE CYCLASE DGCP"/>
    <property type="match status" value="1"/>
</dbReference>
<dbReference type="PROSITE" id="PS50887">
    <property type="entry name" value="GGDEF"/>
    <property type="match status" value="1"/>
</dbReference>
<dbReference type="CDD" id="cd01949">
    <property type="entry name" value="GGDEF"/>
    <property type="match status" value="1"/>
</dbReference>
<feature type="domain" description="GGDEF" evidence="4">
    <location>
        <begin position="492"/>
        <end position="623"/>
    </location>
</feature>
<dbReference type="Pfam" id="PF13426">
    <property type="entry name" value="PAS_9"/>
    <property type="match status" value="2"/>
</dbReference>
<dbReference type="Gene3D" id="3.20.20.450">
    <property type="entry name" value="EAL domain"/>
    <property type="match status" value="1"/>
</dbReference>
<dbReference type="Gene3D" id="3.30.70.270">
    <property type="match status" value="1"/>
</dbReference>
<feature type="domain" description="PAS" evidence="1">
    <location>
        <begin position="335"/>
        <end position="388"/>
    </location>
</feature>
<dbReference type="InterPro" id="IPR035965">
    <property type="entry name" value="PAS-like_dom_sf"/>
</dbReference>
<dbReference type="InterPro" id="IPR029016">
    <property type="entry name" value="GAF-like_dom_sf"/>
</dbReference>
<dbReference type="EMBL" id="JQSG02000006">
    <property type="protein sequence ID" value="OBS08472.1"/>
    <property type="molecule type" value="Genomic_DNA"/>
</dbReference>
<dbReference type="Gene3D" id="3.30.450.20">
    <property type="entry name" value="PAS domain"/>
    <property type="match status" value="2"/>
</dbReference>
<keyword evidence="6" id="KW-1185">Reference proteome</keyword>
<dbReference type="CDD" id="cd01948">
    <property type="entry name" value="EAL"/>
    <property type="match status" value="1"/>
</dbReference>
<evidence type="ECO:0000259" key="1">
    <source>
        <dbReference type="PROSITE" id="PS50112"/>
    </source>
</evidence>
<dbReference type="InterPro" id="IPR035919">
    <property type="entry name" value="EAL_sf"/>
</dbReference>
<comment type="caution">
    <text evidence="5">The sequence shown here is derived from an EMBL/GenBank/DDBJ whole genome shotgun (WGS) entry which is preliminary data.</text>
</comment>
<dbReference type="SMART" id="SM00267">
    <property type="entry name" value="GGDEF"/>
    <property type="match status" value="1"/>
</dbReference>
<dbReference type="Pfam" id="PF00563">
    <property type="entry name" value="EAL"/>
    <property type="match status" value="1"/>
</dbReference>
<evidence type="ECO:0000259" key="3">
    <source>
        <dbReference type="PROSITE" id="PS50883"/>
    </source>
</evidence>
<dbReference type="SUPFAM" id="SSF141868">
    <property type="entry name" value="EAL domain-like"/>
    <property type="match status" value="1"/>
</dbReference>
<protein>
    <submittedName>
        <fullName evidence="5">GGDEF domain-containing protein</fullName>
    </submittedName>
</protein>
<dbReference type="InterPro" id="IPR000014">
    <property type="entry name" value="PAS"/>
</dbReference>
<dbReference type="Pfam" id="PF00990">
    <property type="entry name" value="GGDEF"/>
    <property type="match status" value="1"/>
</dbReference>
<gene>
    <name evidence="5" type="ORF">Thpro_022722</name>
</gene>
<dbReference type="InterPro" id="IPR052155">
    <property type="entry name" value="Biofilm_reg_signaling"/>
</dbReference>
<feature type="domain" description="PAC" evidence="2">
    <location>
        <begin position="284"/>
        <end position="338"/>
    </location>
</feature>
<dbReference type="SMART" id="SM00052">
    <property type="entry name" value="EAL"/>
    <property type="match status" value="1"/>
</dbReference>
<dbReference type="InterPro" id="IPR001610">
    <property type="entry name" value="PAC"/>
</dbReference>
<evidence type="ECO:0000313" key="5">
    <source>
        <dbReference type="EMBL" id="OBS08472.1"/>
    </source>
</evidence>
<dbReference type="PROSITE" id="PS50113">
    <property type="entry name" value="PAC"/>
    <property type="match status" value="2"/>
</dbReference>
<feature type="domain" description="PAC" evidence="2">
    <location>
        <begin position="408"/>
        <end position="460"/>
    </location>
</feature>
<dbReference type="NCBIfam" id="TIGR00254">
    <property type="entry name" value="GGDEF"/>
    <property type="match status" value="1"/>
</dbReference>
<dbReference type="SUPFAM" id="SSF55785">
    <property type="entry name" value="PYP-like sensor domain (PAS domain)"/>
    <property type="match status" value="2"/>
</dbReference>
<dbReference type="AlphaFoldDB" id="A0A1A6C1N2"/>
<dbReference type="InterPro" id="IPR000700">
    <property type="entry name" value="PAS-assoc_C"/>
</dbReference>
<sequence>MPVWTHFARLLALALQRCRGQASEQAYACLLDAIVRSHETFDPGADEAAIADRFVGILHESSLFPFVWVGRKQPNGALEVLASRGVSPEIKAIYLDAHRAAQAAGMPMLIDRVMESGESQWREDYQQEGILDNPGMREWREQVDAYGLRLVAMSPIPVGGSIWGVLATNSFARVVDFERLLPVLERGARTLGLAIERQARERELRDALADLHLESRAIEAAQQGISIADMRQPEQPLIYVNPAFTRITGYTAAEVLGRNCRMLQDDTADAAVRALLRDAIEARRPATVVLQNRHKDGHHFWNEISLSPVVSDEGELTHYIGLQTDVSDRMREEIYRRQMTSVVENMQEGVVFTDAGLRMLNVNPAFVRITGHDRDEVLGQTLELLRSDRHDQDGYGEMREALETVGCWQGELWNRRRNGEAYPGQLSISAVRNDQGTVLHYVGVFTDITALKEREMALQQAATRDFLTGLPNRFALDQRLEACLPRALRQQTLLAIGLLDLDGFKAVNDTYGHDVGDLLLRQLADRLRRVLRSSDFLARLGGDEFVLLMEDIRRWADVEQLLERIGSVFDAPFHVGQHEVDMKASLGLTLYPLDDSKPRDLMRHADHALYAAKGRDRVRGLFYTLYAYNPAVHDAAEPLPEAGQMPQPLKRLAPQDLTVYYQPVIELPARSMSGVEALARLHHRQGTRGPDDFLAQLAPVDVRRTSFVVLDQALAQLRRWEGAGLSLGVSVNFEPLDLLAPSTALAIQSRLEAHDIDPARLTIEIIDSGRLFADPAMRERLQTLKALGIGLALDDLGSAYASLERLRSLPFDSLKLDRGFGIGLDRRPADLRFLLGLVDLAQSLGVSLVVEGVDSPETLAAVQTLGVHRVQGYFLSPPLSGEELASHRPAFDATTAGDPLMPAYAGHLLWARGLRGRLQTGTVTSAGDESPLRAVAPRLPGLGALLDRYPPILTDAVASRLPADAAVLLADAVEREIQRVLEGVYEAAAAG</sequence>
<dbReference type="SUPFAM" id="SSF55781">
    <property type="entry name" value="GAF domain-like"/>
    <property type="match status" value="1"/>
</dbReference>
<reference evidence="5 6" key="1">
    <citation type="journal article" date="2014" name="Genome Announc.">
        <title>Draft Genome Sequence of the Iron-Oxidizing, Acidophilic, and Halotolerant 'Thiobacillus prosperus' Type Strain DSM 5130.</title>
        <authorList>
            <person name="Ossandon F.J."/>
            <person name="Cardenas J.P."/>
            <person name="Corbett M."/>
            <person name="Quatrini R."/>
            <person name="Holmes D.S."/>
            <person name="Watkin E."/>
        </authorList>
    </citation>
    <scope>NUCLEOTIDE SEQUENCE [LARGE SCALE GENOMIC DNA]</scope>
    <source>
        <strain evidence="5 6">DSM 5130</strain>
    </source>
</reference>
<dbReference type="CDD" id="cd00130">
    <property type="entry name" value="PAS"/>
    <property type="match status" value="2"/>
</dbReference>
<feature type="domain" description="PAS" evidence="1">
    <location>
        <begin position="216"/>
        <end position="283"/>
    </location>
</feature>
<dbReference type="PROSITE" id="PS50112">
    <property type="entry name" value="PAS"/>
    <property type="match status" value="2"/>
</dbReference>
<dbReference type="InterPro" id="IPR000160">
    <property type="entry name" value="GGDEF_dom"/>
</dbReference>
<dbReference type="SMART" id="SM00091">
    <property type="entry name" value="PAS"/>
    <property type="match status" value="2"/>
</dbReference>
<dbReference type="SMART" id="SM00086">
    <property type="entry name" value="PAC"/>
    <property type="match status" value="2"/>
</dbReference>
<evidence type="ECO:0000259" key="2">
    <source>
        <dbReference type="PROSITE" id="PS50113"/>
    </source>
</evidence>
<name>A0A1A6C1N2_9GAMM</name>
<dbReference type="SUPFAM" id="SSF55073">
    <property type="entry name" value="Nucleotide cyclase"/>
    <property type="match status" value="1"/>
</dbReference>
<dbReference type="Proteomes" id="UP000029273">
    <property type="component" value="Unassembled WGS sequence"/>
</dbReference>
<feature type="domain" description="EAL" evidence="3">
    <location>
        <begin position="638"/>
        <end position="892"/>
    </location>
</feature>
<organism evidence="5 6">
    <name type="scientific">Acidihalobacter prosperus</name>
    <dbReference type="NCBI Taxonomy" id="160660"/>
    <lineage>
        <taxon>Bacteria</taxon>
        <taxon>Pseudomonadati</taxon>
        <taxon>Pseudomonadota</taxon>
        <taxon>Gammaproteobacteria</taxon>
        <taxon>Chromatiales</taxon>
        <taxon>Ectothiorhodospiraceae</taxon>
        <taxon>Acidihalobacter</taxon>
    </lineage>
</organism>
<proteinExistence type="predicted"/>
<dbReference type="NCBIfam" id="TIGR00229">
    <property type="entry name" value="sensory_box"/>
    <property type="match status" value="2"/>
</dbReference>